<sequence>MISIEFLQKKYTSKKAHLIFSREQVVELLKRKFKAEEFDYHDLLDLPNDDHFNYKNIYTAFAIKDYKILAKLFNETERENHSEEVIDNRENPLNFNKIKKNKEQIYNHILLDEQEGRRLDIILESDGHIITEFQVRAESEFLNKYLNSLTVGAKLSKGSTDTKEDLKDEDFIFYLQNLYEFGFIK</sequence>
<reference evidence="2" key="1">
    <citation type="submission" date="2016-10" db="EMBL/GenBank/DDBJ databases">
        <authorList>
            <person name="Varghese N."/>
            <person name="Submissions S."/>
        </authorList>
    </citation>
    <scope>NUCLEOTIDE SEQUENCE [LARGE SCALE GENOMIC DNA]</scope>
    <source>
        <strain evidence="2">CGMCC 1.6199</strain>
    </source>
</reference>
<dbReference type="RefSeq" id="WP_074601260.1">
    <property type="nucleotide sequence ID" value="NZ_FNHF01000011.1"/>
</dbReference>
<name>A0A1G9YZF3_9BACI</name>
<gene>
    <name evidence="1" type="ORF">SAMN05216244_0140</name>
</gene>
<accession>A0A1G9YZF3</accession>
<dbReference type="EMBL" id="FNHF01000011">
    <property type="protein sequence ID" value="SDN14454.1"/>
    <property type="molecule type" value="Genomic_DNA"/>
</dbReference>
<dbReference type="OrthoDB" id="2353879at2"/>
<dbReference type="AlphaFoldDB" id="A0A1G9YZF3"/>
<proteinExistence type="predicted"/>
<keyword evidence="2" id="KW-1185">Reference proteome</keyword>
<evidence type="ECO:0000313" key="2">
    <source>
        <dbReference type="Proteomes" id="UP000182347"/>
    </source>
</evidence>
<protein>
    <submittedName>
        <fullName evidence="1">Uncharacterized protein</fullName>
    </submittedName>
</protein>
<organism evidence="1 2">
    <name type="scientific">Sediminibacillus halophilus</name>
    <dbReference type="NCBI Taxonomy" id="482461"/>
    <lineage>
        <taxon>Bacteria</taxon>
        <taxon>Bacillati</taxon>
        <taxon>Bacillota</taxon>
        <taxon>Bacilli</taxon>
        <taxon>Bacillales</taxon>
        <taxon>Bacillaceae</taxon>
        <taxon>Sediminibacillus</taxon>
    </lineage>
</organism>
<evidence type="ECO:0000313" key="1">
    <source>
        <dbReference type="EMBL" id="SDN14454.1"/>
    </source>
</evidence>
<dbReference type="Proteomes" id="UP000182347">
    <property type="component" value="Unassembled WGS sequence"/>
</dbReference>